<dbReference type="SUPFAM" id="SSF55831">
    <property type="entry name" value="Thymidylate synthase/dCMP hydroxymethylase"/>
    <property type="match status" value="1"/>
</dbReference>
<dbReference type="EC" id="2.1.1.45" evidence="3"/>
<dbReference type="CDD" id="cd00351">
    <property type="entry name" value="TS_Pyrimidine_HMase"/>
    <property type="match status" value="1"/>
</dbReference>
<dbReference type="PROSITE" id="PS00091">
    <property type="entry name" value="THYMIDYLATE_SYNTHASE"/>
    <property type="match status" value="1"/>
</dbReference>
<keyword evidence="5" id="KW-0808">Transferase</keyword>
<comment type="pathway">
    <text evidence="1">Pyrimidine metabolism; dTTP biosynthesis.</text>
</comment>
<dbReference type="AlphaFoldDB" id="A0A139AA47"/>
<organism evidence="11 12">
    <name type="scientific">Gonapodya prolifera (strain JEL478)</name>
    <name type="common">Monoblepharis prolifera</name>
    <dbReference type="NCBI Taxonomy" id="1344416"/>
    <lineage>
        <taxon>Eukaryota</taxon>
        <taxon>Fungi</taxon>
        <taxon>Fungi incertae sedis</taxon>
        <taxon>Chytridiomycota</taxon>
        <taxon>Chytridiomycota incertae sedis</taxon>
        <taxon>Monoblepharidomycetes</taxon>
        <taxon>Monoblepharidales</taxon>
        <taxon>Gonapodyaceae</taxon>
        <taxon>Gonapodya</taxon>
    </lineage>
</organism>
<evidence type="ECO:0000313" key="12">
    <source>
        <dbReference type="Proteomes" id="UP000070544"/>
    </source>
</evidence>
<dbReference type="EMBL" id="KQ965778">
    <property type="protein sequence ID" value="KXS13375.1"/>
    <property type="molecule type" value="Genomic_DNA"/>
</dbReference>
<dbReference type="PANTHER" id="PTHR11548">
    <property type="entry name" value="THYMIDYLATE SYNTHASE 1"/>
    <property type="match status" value="1"/>
</dbReference>
<feature type="active site" evidence="8">
    <location>
        <position position="219"/>
    </location>
</feature>
<evidence type="ECO:0000256" key="7">
    <source>
        <dbReference type="ARBA" id="ARBA00047344"/>
    </source>
</evidence>
<keyword evidence="6" id="KW-0545">Nucleotide biosynthesis</keyword>
<name>A0A139AA47_GONPJ</name>
<dbReference type="GO" id="GO:0004799">
    <property type="term" value="F:thymidylate synthase activity"/>
    <property type="evidence" value="ECO:0007669"/>
    <property type="project" value="UniProtKB-EC"/>
</dbReference>
<feature type="domain" description="Thymidylate synthase/dCMP hydroxymethylase" evidence="10">
    <location>
        <begin position="53"/>
        <end position="362"/>
    </location>
</feature>
<comment type="catalytic activity">
    <reaction evidence="7">
        <text>dUMP + (6R)-5,10-methylene-5,6,7,8-tetrahydrofolate = 7,8-dihydrofolate + dTMP</text>
        <dbReference type="Rhea" id="RHEA:12104"/>
        <dbReference type="ChEBI" id="CHEBI:15636"/>
        <dbReference type="ChEBI" id="CHEBI:57451"/>
        <dbReference type="ChEBI" id="CHEBI:63528"/>
        <dbReference type="ChEBI" id="CHEBI:246422"/>
        <dbReference type="EC" id="2.1.1.45"/>
    </reaction>
</comment>
<feature type="region of interest" description="Disordered" evidence="9">
    <location>
        <begin position="1"/>
        <end position="49"/>
    </location>
</feature>
<dbReference type="InterPro" id="IPR036926">
    <property type="entry name" value="Thymidate_synth/dCMP_Mease_sf"/>
</dbReference>
<evidence type="ECO:0000313" key="11">
    <source>
        <dbReference type="EMBL" id="KXS13375.1"/>
    </source>
</evidence>
<dbReference type="Proteomes" id="UP000070544">
    <property type="component" value="Unassembled WGS sequence"/>
</dbReference>
<dbReference type="STRING" id="1344416.A0A139AA47"/>
<dbReference type="InterPro" id="IPR023451">
    <property type="entry name" value="Thymidate_synth/dCMP_Mease_dom"/>
</dbReference>
<evidence type="ECO:0000256" key="4">
    <source>
        <dbReference type="ARBA" id="ARBA00022603"/>
    </source>
</evidence>
<dbReference type="InterPro" id="IPR000398">
    <property type="entry name" value="Thymidylate_synthase"/>
</dbReference>
<dbReference type="OMA" id="AYGRFWR"/>
<dbReference type="PANTHER" id="PTHR11548:SF2">
    <property type="entry name" value="THYMIDYLATE SYNTHASE"/>
    <property type="match status" value="1"/>
</dbReference>
<dbReference type="GO" id="GO:0006231">
    <property type="term" value="P:dTMP biosynthetic process"/>
    <property type="evidence" value="ECO:0007669"/>
    <property type="project" value="InterPro"/>
</dbReference>
<dbReference type="HAMAP" id="MF_00008">
    <property type="entry name" value="Thymidy_synth_bact"/>
    <property type="match status" value="1"/>
</dbReference>
<sequence length="362" mass="39832">MVSTSTDTRAHDDNRTSHAGSPAASDPSARAESAQQSTKSAPHTPHQSNAEEQQYLDLVRLVLSQGETRADRTGVGTLSIFAPPSLRFRLAGNRFPLLTSKRVFFRGVAEELFWFLRGSTDASLLSARGVRIWDSNGSRAFLDGRGLKHYREGELGPVYGFQWRHFGAEYVGPDADYTGKGVDQLRQVVDAVTRRPTDRRIIMSAWNPADLPKMALPPCHMFCQLHVSTPTPTSPIPSLSCLLYQRSADLGLGIPFNIASYALLVRIVAHATGLLPGELVVQLGDAHVYANHVDALGVQVGRTPKEFPTLEIKRAARVYKQPAEVTEGDVDEMVREIEAVVWENLDVKGYEPDKGVKMDMAV</sequence>
<dbReference type="OrthoDB" id="766at2759"/>
<dbReference type="Pfam" id="PF00303">
    <property type="entry name" value="Thymidylat_synt"/>
    <property type="match status" value="1"/>
</dbReference>
<dbReference type="GO" id="GO:0006235">
    <property type="term" value="P:dTTP biosynthetic process"/>
    <property type="evidence" value="ECO:0007669"/>
    <property type="project" value="UniProtKB-UniPathway"/>
</dbReference>
<evidence type="ECO:0000256" key="8">
    <source>
        <dbReference type="PROSITE-ProRule" id="PRU10016"/>
    </source>
</evidence>
<evidence type="ECO:0000256" key="5">
    <source>
        <dbReference type="ARBA" id="ARBA00022679"/>
    </source>
</evidence>
<dbReference type="PRINTS" id="PR00108">
    <property type="entry name" value="THYMDSNTHASE"/>
</dbReference>
<evidence type="ECO:0000256" key="6">
    <source>
        <dbReference type="ARBA" id="ARBA00022727"/>
    </source>
</evidence>
<gene>
    <name evidence="11" type="ORF">M427DRAFT_58628</name>
</gene>
<dbReference type="GO" id="GO:0032259">
    <property type="term" value="P:methylation"/>
    <property type="evidence" value="ECO:0007669"/>
    <property type="project" value="UniProtKB-KW"/>
</dbReference>
<evidence type="ECO:0000256" key="9">
    <source>
        <dbReference type="SAM" id="MobiDB-lite"/>
    </source>
</evidence>
<evidence type="ECO:0000256" key="3">
    <source>
        <dbReference type="ARBA" id="ARBA00011947"/>
    </source>
</evidence>
<accession>A0A139AA47</accession>
<keyword evidence="4" id="KW-0489">Methyltransferase</keyword>
<evidence type="ECO:0000259" key="10">
    <source>
        <dbReference type="Pfam" id="PF00303"/>
    </source>
</evidence>
<keyword evidence="12" id="KW-1185">Reference proteome</keyword>
<dbReference type="FunFam" id="3.30.572.10:FF:000013">
    <property type="entry name" value="Thymidylate synthase"/>
    <property type="match status" value="1"/>
</dbReference>
<reference evidence="11 12" key="1">
    <citation type="journal article" date="2015" name="Genome Biol. Evol.">
        <title>Phylogenomic analyses indicate that early fungi evolved digesting cell walls of algal ancestors of land plants.</title>
        <authorList>
            <person name="Chang Y."/>
            <person name="Wang S."/>
            <person name="Sekimoto S."/>
            <person name="Aerts A.L."/>
            <person name="Choi C."/>
            <person name="Clum A."/>
            <person name="LaButti K.M."/>
            <person name="Lindquist E.A."/>
            <person name="Yee Ngan C."/>
            <person name="Ohm R.A."/>
            <person name="Salamov A.A."/>
            <person name="Grigoriev I.V."/>
            <person name="Spatafora J.W."/>
            <person name="Berbee M.L."/>
        </authorList>
    </citation>
    <scope>NUCLEOTIDE SEQUENCE [LARGE SCALE GENOMIC DNA]</scope>
    <source>
        <strain evidence="11 12">JEL478</strain>
    </source>
</reference>
<feature type="compositionally biased region" description="Polar residues" evidence="9">
    <location>
        <begin position="33"/>
        <end position="49"/>
    </location>
</feature>
<dbReference type="GO" id="GO:0005739">
    <property type="term" value="C:mitochondrion"/>
    <property type="evidence" value="ECO:0007669"/>
    <property type="project" value="TreeGrafter"/>
</dbReference>
<comment type="similarity">
    <text evidence="2">Belongs to the thymidylate synthase family.</text>
</comment>
<dbReference type="InterPro" id="IPR020940">
    <property type="entry name" value="Thymidylate_synthase_AS"/>
</dbReference>
<dbReference type="Gene3D" id="3.30.572.10">
    <property type="entry name" value="Thymidylate synthase/dCMP hydroxymethylase domain"/>
    <property type="match status" value="1"/>
</dbReference>
<dbReference type="NCBIfam" id="TIGR03284">
    <property type="entry name" value="thym_sym"/>
    <property type="match status" value="1"/>
</dbReference>
<evidence type="ECO:0000256" key="2">
    <source>
        <dbReference type="ARBA" id="ARBA00009972"/>
    </source>
</evidence>
<dbReference type="UniPathway" id="UPA00575"/>
<protein>
    <recommendedName>
        <fullName evidence="3">thymidylate synthase</fullName>
        <ecNumber evidence="3">2.1.1.45</ecNumber>
    </recommendedName>
</protein>
<proteinExistence type="inferred from homology"/>
<dbReference type="InterPro" id="IPR045097">
    <property type="entry name" value="Thymidate_synth/dCMP_Mease"/>
</dbReference>
<evidence type="ECO:0000256" key="1">
    <source>
        <dbReference type="ARBA" id="ARBA00004992"/>
    </source>
</evidence>
<dbReference type="GO" id="GO:0005829">
    <property type="term" value="C:cytosol"/>
    <property type="evidence" value="ECO:0007669"/>
    <property type="project" value="TreeGrafter"/>
</dbReference>